<dbReference type="KEGG" id="azq:G3580_10300"/>
<dbReference type="EMBL" id="CP048836">
    <property type="protein sequence ID" value="QID17997.1"/>
    <property type="molecule type" value="Genomic_DNA"/>
</dbReference>
<accession>A0A6C1B357</accession>
<protein>
    <submittedName>
        <fullName evidence="2">HDOD domain-containing protein</fullName>
    </submittedName>
</protein>
<keyword evidence="3" id="KW-1185">Reference proteome</keyword>
<dbReference type="PROSITE" id="PS51833">
    <property type="entry name" value="HDOD"/>
    <property type="match status" value="1"/>
</dbReference>
<feature type="domain" description="HDOD" evidence="1">
    <location>
        <begin position="9"/>
        <end position="196"/>
    </location>
</feature>
<dbReference type="SUPFAM" id="SSF109604">
    <property type="entry name" value="HD-domain/PDEase-like"/>
    <property type="match status" value="1"/>
</dbReference>
<proteinExistence type="predicted"/>
<evidence type="ECO:0000313" key="3">
    <source>
        <dbReference type="Proteomes" id="UP000501991"/>
    </source>
</evidence>
<sequence>MTAQTPPVFVTSMRAANAIRQLLMDPTLHLATLIDAVRIEPSISAAVLRAANCAALAATGAISDLERAVGIIGTAQVRVLSIQVIMRQLVERIVSPVAREMAETVWDHSLEVACLSEQFGRGEGLEGDYCHLLGLFHDLPAFAFLNASSADGDVYPTVDALLAGAHEWRGPGAARIAASMGMPESLVADLAGFEDGACGAPAVEVVRTAHACSGAVYPFDRFQARVVCDGMSEFVVRAKERKHALLDLVRMH</sequence>
<dbReference type="PANTHER" id="PTHR33525">
    <property type="match status" value="1"/>
</dbReference>
<dbReference type="PANTHER" id="PTHR33525:SF3">
    <property type="entry name" value="RIBONUCLEASE Y"/>
    <property type="match status" value="1"/>
</dbReference>
<dbReference type="AlphaFoldDB" id="A0A6C1B357"/>
<evidence type="ECO:0000259" key="1">
    <source>
        <dbReference type="PROSITE" id="PS51833"/>
    </source>
</evidence>
<dbReference type="Proteomes" id="UP000501991">
    <property type="component" value="Chromosome"/>
</dbReference>
<dbReference type="InterPro" id="IPR052340">
    <property type="entry name" value="RNase_Y/CdgJ"/>
</dbReference>
<dbReference type="Gene3D" id="1.10.3210.10">
    <property type="entry name" value="Hypothetical protein af1432"/>
    <property type="match status" value="1"/>
</dbReference>
<dbReference type="Pfam" id="PF08668">
    <property type="entry name" value="HDOD"/>
    <property type="match status" value="1"/>
</dbReference>
<organism evidence="2 3">
    <name type="scientific">Nitrogeniibacter mangrovi</name>
    <dbReference type="NCBI Taxonomy" id="2016596"/>
    <lineage>
        <taxon>Bacteria</taxon>
        <taxon>Pseudomonadati</taxon>
        <taxon>Pseudomonadota</taxon>
        <taxon>Betaproteobacteria</taxon>
        <taxon>Rhodocyclales</taxon>
        <taxon>Zoogloeaceae</taxon>
        <taxon>Nitrogeniibacter</taxon>
    </lineage>
</organism>
<gene>
    <name evidence="2" type="ORF">G3580_10300</name>
</gene>
<name>A0A6C1B357_9RHOO</name>
<evidence type="ECO:0000313" key="2">
    <source>
        <dbReference type="EMBL" id="QID17997.1"/>
    </source>
</evidence>
<dbReference type="RefSeq" id="WP_173765218.1">
    <property type="nucleotide sequence ID" value="NZ_CP048836.1"/>
</dbReference>
<reference evidence="2 3" key="1">
    <citation type="submission" date="2020-02" db="EMBL/GenBank/DDBJ databases">
        <title>Nitrogenibacter mangrovi gen. nov., sp. nov. isolated from mangrove sediment, a denitrifying betaproteobacterium.</title>
        <authorList>
            <person name="Liao H."/>
            <person name="Tian Y."/>
        </authorList>
    </citation>
    <scope>NUCLEOTIDE SEQUENCE [LARGE SCALE GENOMIC DNA]</scope>
    <source>
        <strain evidence="2 3">M9-3-2</strain>
    </source>
</reference>
<dbReference type="InterPro" id="IPR013976">
    <property type="entry name" value="HDOD"/>
</dbReference>